<gene>
    <name evidence="2" type="ORF">CKF48_08700</name>
</gene>
<dbReference type="InterPro" id="IPR028973">
    <property type="entry name" value="PhnB-like"/>
</dbReference>
<dbReference type="CDD" id="cd06588">
    <property type="entry name" value="PhnB_like"/>
    <property type="match status" value="1"/>
</dbReference>
<sequence>MKSVMPFLMFQDGQAEQAMNYYTSIIEDSSIINIVRYGENEVGDEGTVMNAIFKLKDQEVMCIDSNIAHQFNFTPSFSFYLNCDTEEELRVVYEKLVDGGTELMPLGDYGFSQQFAWINDRFGVSWQINLP</sequence>
<dbReference type="OrthoDB" id="9806473at2"/>
<dbReference type="InterPro" id="IPR029068">
    <property type="entry name" value="Glyas_Bleomycin-R_OHBP_Dase"/>
</dbReference>
<dbReference type="InterPro" id="IPR009725">
    <property type="entry name" value="3_dmu_93_MTrfase"/>
</dbReference>
<dbReference type="Gene3D" id="3.30.720.100">
    <property type="match status" value="1"/>
</dbReference>
<dbReference type="Pfam" id="PF06983">
    <property type="entry name" value="3-dmu-9_3-mt"/>
    <property type="match status" value="1"/>
</dbReference>
<name>A0A248TGZ9_9BACI</name>
<keyword evidence="3" id="KW-1185">Reference proteome</keyword>
<dbReference type="PIRSF" id="PIRSF021700">
    <property type="entry name" value="3_dmu_93_MTrfase"/>
    <property type="match status" value="1"/>
</dbReference>
<dbReference type="EMBL" id="CP022983">
    <property type="protein sequence ID" value="ASV67399.1"/>
    <property type="molecule type" value="Genomic_DNA"/>
</dbReference>
<dbReference type="RefSeq" id="WP_095370973.1">
    <property type="nucleotide sequence ID" value="NZ_CP022983.1"/>
</dbReference>
<dbReference type="KEGG" id="bko:CKF48_08700"/>
<dbReference type="AlphaFoldDB" id="A0A248TGZ9"/>
<feature type="domain" description="PhnB-like" evidence="1">
    <location>
        <begin position="3"/>
        <end position="128"/>
    </location>
</feature>
<evidence type="ECO:0000313" key="3">
    <source>
        <dbReference type="Proteomes" id="UP000215137"/>
    </source>
</evidence>
<dbReference type="PANTHER" id="PTHR33990:SF4">
    <property type="entry name" value="PHNB-LIKE DOMAIN-CONTAINING PROTEIN"/>
    <property type="match status" value="1"/>
</dbReference>
<reference evidence="2 3" key="1">
    <citation type="submission" date="2017-08" db="EMBL/GenBank/DDBJ databases">
        <title>Complete Genome Sequence of Bacillus kochii Oregon-R-modENCODE STRAIN BDGP4, isolated from Drosophila melanogaster gut.</title>
        <authorList>
            <person name="Wan K.H."/>
            <person name="Yu C."/>
            <person name="Park S."/>
            <person name="Hammonds A.S."/>
            <person name="Booth B.W."/>
            <person name="Celniker S.E."/>
        </authorList>
    </citation>
    <scope>NUCLEOTIDE SEQUENCE [LARGE SCALE GENOMIC DNA]</scope>
    <source>
        <strain evidence="2 3">BDGP4</strain>
    </source>
</reference>
<accession>A0A248TGZ9</accession>
<dbReference type="Gene3D" id="3.30.720.110">
    <property type="match status" value="1"/>
</dbReference>
<evidence type="ECO:0000313" key="2">
    <source>
        <dbReference type="EMBL" id="ASV67399.1"/>
    </source>
</evidence>
<organism evidence="2 3">
    <name type="scientific">Cytobacillus kochii</name>
    <dbReference type="NCBI Taxonomy" id="859143"/>
    <lineage>
        <taxon>Bacteria</taxon>
        <taxon>Bacillati</taxon>
        <taxon>Bacillota</taxon>
        <taxon>Bacilli</taxon>
        <taxon>Bacillales</taxon>
        <taxon>Bacillaceae</taxon>
        <taxon>Cytobacillus</taxon>
    </lineage>
</organism>
<dbReference type="PANTHER" id="PTHR33990">
    <property type="entry name" value="PROTEIN YJDN-RELATED"/>
    <property type="match status" value="1"/>
</dbReference>
<evidence type="ECO:0000259" key="1">
    <source>
        <dbReference type="Pfam" id="PF06983"/>
    </source>
</evidence>
<proteinExistence type="predicted"/>
<dbReference type="SUPFAM" id="SSF54593">
    <property type="entry name" value="Glyoxalase/Bleomycin resistance protein/Dihydroxybiphenyl dioxygenase"/>
    <property type="match status" value="1"/>
</dbReference>
<dbReference type="Proteomes" id="UP000215137">
    <property type="component" value="Chromosome"/>
</dbReference>
<protein>
    <recommendedName>
        <fullName evidence="1">PhnB-like domain-containing protein</fullName>
    </recommendedName>
</protein>